<dbReference type="InterPro" id="IPR036187">
    <property type="entry name" value="DNA_mismatch_repair_MutS_sf"/>
</dbReference>
<dbReference type="KEGG" id="mlr:MELLADRAFT_35677"/>
<evidence type="ECO:0000259" key="4">
    <source>
        <dbReference type="SMART" id="SM00534"/>
    </source>
</evidence>
<dbReference type="GO" id="GO:0006298">
    <property type="term" value="P:mismatch repair"/>
    <property type="evidence" value="ECO:0007669"/>
    <property type="project" value="InterPro"/>
</dbReference>
<name>F4RKQ0_MELLP</name>
<dbReference type="InterPro" id="IPR027417">
    <property type="entry name" value="P-loop_NTPase"/>
</dbReference>
<dbReference type="SMART" id="SM00534">
    <property type="entry name" value="MUTSac"/>
    <property type="match status" value="1"/>
</dbReference>
<dbReference type="EMBL" id="GL883105">
    <property type="protein sequence ID" value="EGG07129.1"/>
    <property type="molecule type" value="Genomic_DNA"/>
</dbReference>
<dbReference type="HOGENOM" id="CLU_1291697_0_0_1"/>
<keyword evidence="3" id="KW-0238">DNA-binding</keyword>
<evidence type="ECO:0000313" key="6">
    <source>
        <dbReference type="Proteomes" id="UP000001072"/>
    </source>
</evidence>
<dbReference type="VEuPathDB" id="FungiDB:MELLADRAFT_35677"/>
<dbReference type="SUPFAM" id="SSF48334">
    <property type="entry name" value="DNA repair protein MutS, domain III"/>
    <property type="match status" value="1"/>
</dbReference>
<dbReference type="GO" id="GO:0043504">
    <property type="term" value="P:mitochondrial DNA repair"/>
    <property type="evidence" value="ECO:0007669"/>
    <property type="project" value="TreeGrafter"/>
</dbReference>
<feature type="non-terminal residue" evidence="5">
    <location>
        <position position="1"/>
    </location>
</feature>
<evidence type="ECO:0000256" key="1">
    <source>
        <dbReference type="ARBA" id="ARBA00022741"/>
    </source>
</evidence>
<reference evidence="6" key="1">
    <citation type="journal article" date="2011" name="Proc. Natl. Acad. Sci. U.S.A.">
        <title>Obligate biotrophy features unraveled by the genomic analysis of rust fungi.</title>
        <authorList>
            <person name="Duplessis S."/>
            <person name="Cuomo C.A."/>
            <person name="Lin Y.-C."/>
            <person name="Aerts A."/>
            <person name="Tisserant E."/>
            <person name="Veneault-Fourrey C."/>
            <person name="Joly D.L."/>
            <person name="Hacquard S."/>
            <person name="Amselem J."/>
            <person name="Cantarel B.L."/>
            <person name="Chiu R."/>
            <person name="Coutinho P.M."/>
            <person name="Feau N."/>
            <person name="Field M."/>
            <person name="Frey P."/>
            <person name="Gelhaye E."/>
            <person name="Goldberg J."/>
            <person name="Grabherr M.G."/>
            <person name="Kodira C.D."/>
            <person name="Kohler A."/>
            <person name="Kuees U."/>
            <person name="Lindquist E.A."/>
            <person name="Lucas S.M."/>
            <person name="Mago R."/>
            <person name="Mauceli E."/>
            <person name="Morin E."/>
            <person name="Murat C."/>
            <person name="Pangilinan J.L."/>
            <person name="Park R."/>
            <person name="Pearson M."/>
            <person name="Quesneville H."/>
            <person name="Rouhier N."/>
            <person name="Sakthikumar S."/>
            <person name="Salamov A.A."/>
            <person name="Schmutz J."/>
            <person name="Selles B."/>
            <person name="Shapiro H."/>
            <person name="Tanguay P."/>
            <person name="Tuskan G.A."/>
            <person name="Henrissat B."/>
            <person name="Van de Peer Y."/>
            <person name="Rouze P."/>
            <person name="Ellis J.G."/>
            <person name="Dodds P.N."/>
            <person name="Schein J.E."/>
            <person name="Zhong S."/>
            <person name="Hamelin R.C."/>
            <person name="Grigoriev I.V."/>
            <person name="Szabo L.J."/>
            <person name="Martin F."/>
        </authorList>
    </citation>
    <scope>NUCLEOTIDE SEQUENCE [LARGE SCALE GENOMIC DNA]</scope>
    <source>
        <strain evidence="6">98AG31 / pathotype 3-4-7</strain>
    </source>
</reference>
<dbReference type="PANTHER" id="PTHR11361">
    <property type="entry name" value="DNA MISMATCH REPAIR PROTEIN MUTS FAMILY MEMBER"/>
    <property type="match status" value="1"/>
</dbReference>
<dbReference type="Gene3D" id="3.40.50.300">
    <property type="entry name" value="P-loop containing nucleotide triphosphate hydrolases"/>
    <property type="match status" value="1"/>
</dbReference>
<dbReference type="GO" id="GO:0030983">
    <property type="term" value="F:mismatched DNA binding"/>
    <property type="evidence" value="ECO:0007669"/>
    <property type="project" value="InterPro"/>
</dbReference>
<gene>
    <name evidence="5" type="ORF">MELLADRAFT_35677</name>
</gene>
<dbReference type="OrthoDB" id="2505374at2759"/>
<evidence type="ECO:0000256" key="2">
    <source>
        <dbReference type="ARBA" id="ARBA00022840"/>
    </source>
</evidence>
<keyword evidence="6" id="KW-1185">Reference proteome</keyword>
<dbReference type="eggNOG" id="ENOG502QUUG">
    <property type="taxonomic scope" value="Eukaryota"/>
</dbReference>
<dbReference type="GO" id="GO:0005739">
    <property type="term" value="C:mitochondrion"/>
    <property type="evidence" value="ECO:0007669"/>
    <property type="project" value="TreeGrafter"/>
</dbReference>
<dbReference type="GO" id="GO:0005524">
    <property type="term" value="F:ATP binding"/>
    <property type="evidence" value="ECO:0007669"/>
    <property type="project" value="UniProtKB-KW"/>
</dbReference>
<dbReference type="AlphaFoldDB" id="F4RKQ0"/>
<dbReference type="GO" id="GO:0140664">
    <property type="term" value="F:ATP-dependent DNA damage sensor activity"/>
    <property type="evidence" value="ECO:0007669"/>
    <property type="project" value="InterPro"/>
</dbReference>
<dbReference type="Pfam" id="PF00488">
    <property type="entry name" value="MutS_V"/>
    <property type="match status" value="1"/>
</dbReference>
<keyword evidence="2" id="KW-0067">ATP-binding</keyword>
<organism evidence="6">
    <name type="scientific">Melampsora larici-populina (strain 98AG31 / pathotype 3-4-7)</name>
    <name type="common">Poplar leaf rust fungus</name>
    <dbReference type="NCBI Taxonomy" id="747676"/>
    <lineage>
        <taxon>Eukaryota</taxon>
        <taxon>Fungi</taxon>
        <taxon>Dikarya</taxon>
        <taxon>Basidiomycota</taxon>
        <taxon>Pucciniomycotina</taxon>
        <taxon>Pucciniomycetes</taxon>
        <taxon>Pucciniales</taxon>
        <taxon>Melampsoraceae</taxon>
        <taxon>Melampsora</taxon>
    </lineage>
</organism>
<dbReference type="GO" id="GO:0005634">
    <property type="term" value="C:nucleus"/>
    <property type="evidence" value="ECO:0007669"/>
    <property type="project" value="TreeGrafter"/>
</dbReference>
<keyword evidence="1" id="KW-0547">Nucleotide-binding</keyword>
<dbReference type="PANTHER" id="PTHR11361:SF34">
    <property type="entry name" value="DNA MISMATCH REPAIR PROTEIN MSH1, MITOCHONDRIAL"/>
    <property type="match status" value="1"/>
</dbReference>
<evidence type="ECO:0000256" key="3">
    <source>
        <dbReference type="ARBA" id="ARBA00023125"/>
    </source>
</evidence>
<dbReference type="InterPro" id="IPR000432">
    <property type="entry name" value="DNA_mismatch_repair_MutS_C"/>
</dbReference>
<dbReference type="Proteomes" id="UP000001072">
    <property type="component" value="Unassembled WGS sequence"/>
</dbReference>
<protein>
    <recommendedName>
        <fullName evidence="4">DNA mismatch repair proteins mutS family domain-containing protein</fullName>
    </recommendedName>
</protein>
<dbReference type="RefSeq" id="XP_007409571.1">
    <property type="nucleotide sequence ID" value="XM_007409509.1"/>
</dbReference>
<feature type="domain" description="DNA mismatch repair proteins mutS family" evidence="4">
    <location>
        <begin position="106"/>
        <end position="205"/>
    </location>
</feature>
<sequence>WTTLHASIEELKSQIRQTEERITEKLCKQIVSKNSTLKTSFQRLSELDVFASFATYAVQHGCVRPMLHTNKKTVLIDARHPVAERALLKTGESFQPNSITMKDDDGLCQIITGPNNGGKSTYLRQVAIAHVLAQAGSFVPASEARLGIVHRIFTRFGSYDNMVLGKGTFLVEMEEMAKILNRAEGSSLVSVHLQNSLDHDYQILTCTIWLGCDG</sequence>
<proteinExistence type="predicted"/>
<dbReference type="InterPro" id="IPR045076">
    <property type="entry name" value="MutS"/>
</dbReference>
<dbReference type="SUPFAM" id="SSF52540">
    <property type="entry name" value="P-loop containing nucleoside triphosphate hydrolases"/>
    <property type="match status" value="1"/>
</dbReference>
<evidence type="ECO:0000313" key="5">
    <source>
        <dbReference type="EMBL" id="EGG07129.1"/>
    </source>
</evidence>
<dbReference type="GeneID" id="18927489"/>
<dbReference type="STRING" id="747676.F4RKQ0"/>
<dbReference type="InParanoid" id="F4RKQ0"/>
<accession>F4RKQ0</accession>